<gene>
    <name evidence="12" type="ORF">BHF68_07825</name>
</gene>
<evidence type="ECO:0000256" key="4">
    <source>
        <dbReference type="ARBA" id="ARBA00022679"/>
    </source>
</evidence>
<dbReference type="PROSITE" id="PS50112">
    <property type="entry name" value="PAS"/>
    <property type="match status" value="1"/>
</dbReference>
<evidence type="ECO:0000256" key="3">
    <source>
        <dbReference type="ARBA" id="ARBA00022553"/>
    </source>
</evidence>
<dbReference type="SMART" id="SM00065">
    <property type="entry name" value="GAF"/>
    <property type="match status" value="1"/>
</dbReference>
<dbReference type="SUPFAM" id="SSF52172">
    <property type="entry name" value="CheY-like"/>
    <property type="match status" value="1"/>
</dbReference>
<dbReference type="PRINTS" id="PR00344">
    <property type="entry name" value="BCTRLSENSOR"/>
</dbReference>
<dbReference type="SUPFAM" id="SSF47384">
    <property type="entry name" value="Homodimeric domain of signal transducing histidine kinase"/>
    <property type="match status" value="1"/>
</dbReference>
<evidence type="ECO:0000259" key="11">
    <source>
        <dbReference type="PROSITE" id="PS50113"/>
    </source>
</evidence>
<proteinExistence type="predicted"/>
<dbReference type="STRING" id="766136.BHF68_07825"/>
<dbReference type="Gene3D" id="3.30.450.40">
    <property type="match status" value="1"/>
</dbReference>
<dbReference type="InterPro" id="IPR035965">
    <property type="entry name" value="PAS-like_dom_sf"/>
</dbReference>
<dbReference type="EMBL" id="MIJE01000031">
    <property type="protein sequence ID" value="OEF96548.1"/>
    <property type="molecule type" value="Genomic_DNA"/>
</dbReference>
<dbReference type="Gene3D" id="3.40.50.2300">
    <property type="match status" value="1"/>
</dbReference>
<feature type="domain" description="PAC" evidence="11">
    <location>
        <begin position="277"/>
        <end position="328"/>
    </location>
</feature>
<dbReference type="InterPro" id="IPR004358">
    <property type="entry name" value="Sig_transdc_His_kin-like_C"/>
</dbReference>
<dbReference type="InterPro" id="IPR003661">
    <property type="entry name" value="HisK_dim/P_dom"/>
</dbReference>
<organism evidence="12 13">
    <name type="scientific">Desulfuribacillus alkaliarsenatis</name>
    <dbReference type="NCBI Taxonomy" id="766136"/>
    <lineage>
        <taxon>Bacteria</taxon>
        <taxon>Bacillati</taxon>
        <taxon>Bacillota</taxon>
        <taxon>Desulfuribacillia</taxon>
        <taxon>Desulfuribacillales</taxon>
        <taxon>Desulfuribacillaceae</taxon>
        <taxon>Desulfuribacillus</taxon>
    </lineage>
</organism>
<evidence type="ECO:0000259" key="10">
    <source>
        <dbReference type="PROSITE" id="PS50112"/>
    </source>
</evidence>
<dbReference type="PROSITE" id="PS50109">
    <property type="entry name" value="HIS_KIN"/>
    <property type="match status" value="1"/>
</dbReference>
<feature type="domain" description="PAS" evidence="10">
    <location>
        <begin position="202"/>
        <end position="267"/>
    </location>
</feature>
<dbReference type="SUPFAM" id="SSF55785">
    <property type="entry name" value="PYP-like sensor domain (PAS domain)"/>
    <property type="match status" value="1"/>
</dbReference>
<dbReference type="InterPro" id="IPR013655">
    <property type="entry name" value="PAS_fold_3"/>
</dbReference>
<dbReference type="PANTHER" id="PTHR43065:SF42">
    <property type="entry name" value="TWO-COMPONENT SENSOR PPRA"/>
    <property type="match status" value="1"/>
</dbReference>
<protein>
    <recommendedName>
        <fullName evidence="2">histidine kinase</fullName>
        <ecNumber evidence="2">2.7.13.3</ecNumber>
    </recommendedName>
</protein>
<dbReference type="SMART" id="SM00448">
    <property type="entry name" value="REC"/>
    <property type="match status" value="1"/>
</dbReference>
<dbReference type="NCBIfam" id="TIGR00229">
    <property type="entry name" value="sensory_box"/>
    <property type="match status" value="1"/>
</dbReference>
<evidence type="ECO:0000256" key="2">
    <source>
        <dbReference type="ARBA" id="ARBA00012438"/>
    </source>
</evidence>
<dbReference type="InterPro" id="IPR003018">
    <property type="entry name" value="GAF"/>
</dbReference>
<dbReference type="InterPro" id="IPR000014">
    <property type="entry name" value="PAS"/>
</dbReference>
<dbReference type="AlphaFoldDB" id="A0A1E5G0W1"/>
<feature type="modified residue" description="4-aspartylphosphate" evidence="7">
    <location>
        <position position="635"/>
    </location>
</feature>
<keyword evidence="13" id="KW-1185">Reference proteome</keyword>
<dbReference type="InterPro" id="IPR036890">
    <property type="entry name" value="HATPase_C_sf"/>
</dbReference>
<dbReference type="SUPFAM" id="SSF55781">
    <property type="entry name" value="GAF domain-like"/>
    <property type="match status" value="1"/>
</dbReference>
<dbReference type="PANTHER" id="PTHR43065">
    <property type="entry name" value="SENSOR HISTIDINE KINASE"/>
    <property type="match status" value="1"/>
</dbReference>
<keyword evidence="3 7" id="KW-0597">Phosphoprotein</keyword>
<keyword evidence="5" id="KW-0418">Kinase</keyword>
<dbReference type="InterPro" id="IPR003594">
    <property type="entry name" value="HATPase_dom"/>
</dbReference>
<evidence type="ECO:0000256" key="5">
    <source>
        <dbReference type="ARBA" id="ARBA00022777"/>
    </source>
</evidence>
<dbReference type="InterPro" id="IPR036097">
    <property type="entry name" value="HisK_dim/P_sf"/>
</dbReference>
<dbReference type="PROSITE" id="PS50110">
    <property type="entry name" value="RESPONSE_REGULATORY"/>
    <property type="match status" value="1"/>
</dbReference>
<dbReference type="Pfam" id="PF00072">
    <property type="entry name" value="Response_reg"/>
    <property type="match status" value="1"/>
</dbReference>
<evidence type="ECO:0000313" key="13">
    <source>
        <dbReference type="Proteomes" id="UP000094296"/>
    </source>
</evidence>
<evidence type="ECO:0000259" key="8">
    <source>
        <dbReference type="PROSITE" id="PS50109"/>
    </source>
</evidence>
<dbReference type="Gene3D" id="3.30.565.10">
    <property type="entry name" value="Histidine kinase-like ATPase, C-terminal domain"/>
    <property type="match status" value="1"/>
</dbReference>
<dbReference type="SUPFAM" id="SSF55874">
    <property type="entry name" value="ATPase domain of HSP90 chaperone/DNA topoisomerase II/histidine kinase"/>
    <property type="match status" value="1"/>
</dbReference>
<dbReference type="Pfam" id="PF02518">
    <property type="entry name" value="HATPase_c"/>
    <property type="match status" value="1"/>
</dbReference>
<evidence type="ECO:0000313" key="12">
    <source>
        <dbReference type="EMBL" id="OEF96548.1"/>
    </source>
</evidence>
<evidence type="ECO:0000256" key="6">
    <source>
        <dbReference type="ARBA" id="ARBA00023012"/>
    </source>
</evidence>
<dbReference type="Proteomes" id="UP000094296">
    <property type="component" value="Unassembled WGS sequence"/>
</dbReference>
<feature type="domain" description="Response regulatory" evidence="9">
    <location>
        <begin position="584"/>
        <end position="701"/>
    </location>
</feature>
<feature type="domain" description="Histidine kinase" evidence="8">
    <location>
        <begin position="341"/>
        <end position="563"/>
    </location>
</feature>
<dbReference type="Gene3D" id="1.10.287.130">
    <property type="match status" value="1"/>
</dbReference>
<dbReference type="InterPro" id="IPR000700">
    <property type="entry name" value="PAS-assoc_C"/>
</dbReference>
<sequence>MGRTADEMKSKQELINELKLIKDENDAILESTRALMGSQDFQTTAKVIFNCCKKVIGNISGYVALLKADGEENEVIYLDSGGRPCTVDINLPMPIRGLREIAYHTNKAVIDNNFASSKWMQYMPAGHMSVDNVLFAPLVIDQKTVGLIGLANKKGGFTKRDSDFASRIGDIVALALRNTRMIDSLKQSISDLRLAEQKLRENDERLDAIVSQTQAIIYSCRVDDINPVITYVSPNVESVLGYKPDKFIGASIDEWIKCVHSEDKNKIVLSYNIGEIITIEYRVKHVNGEYRCLHDQFKVIKNENDEMKVIGALLDITDRKDAEEQQRIIDKLDSVGLLAGGIAHDFNNLLTVSKGNVALAKFTLEQLNGDYSRIVKYLEEAEKSFQQSERLTQQLLTFSKGGSPILKTTNSLKELLLDSCEFVLKGLNIKCRWDLEDNLHNVKIDEGQINQVINNIVINATQAMPDGGYITVKAQNITLEESEQFMPIEAGEYVKISITDQGCGMPDTILDKIFDPYFTTKANGNGLGLATSLSIIKKHGGYITVDSIIDKGTTFNIFLKATFSTNEMIRHQTQQKTCSFKTGKVIIMDDQVKVREVLLKSLEDLGFEVISARDGDEAVNIYEQFSSTVEFVFLDLTVQGGKGGKETIKELKKINPLVKAFVISGYCEDQVLSKYKEYGFVGAIKKPFNLKEIKHAIMSLH</sequence>
<dbReference type="GO" id="GO:0000155">
    <property type="term" value="F:phosphorelay sensor kinase activity"/>
    <property type="evidence" value="ECO:0007669"/>
    <property type="project" value="InterPro"/>
</dbReference>
<name>A0A1E5G0W1_9FIRM</name>
<dbReference type="Gene3D" id="3.30.450.20">
    <property type="entry name" value="PAS domain"/>
    <property type="match status" value="1"/>
</dbReference>
<dbReference type="Pfam" id="PF13185">
    <property type="entry name" value="GAF_2"/>
    <property type="match status" value="1"/>
</dbReference>
<dbReference type="CDD" id="cd00130">
    <property type="entry name" value="PAS"/>
    <property type="match status" value="1"/>
</dbReference>
<dbReference type="SMART" id="SM00387">
    <property type="entry name" value="HATPase_c"/>
    <property type="match status" value="1"/>
</dbReference>
<dbReference type="InterPro" id="IPR029016">
    <property type="entry name" value="GAF-like_dom_sf"/>
</dbReference>
<dbReference type="Pfam" id="PF08447">
    <property type="entry name" value="PAS_3"/>
    <property type="match status" value="1"/>
</dbReference>
<dbReference type="EC" id="2.7.13.3" evidence="2"/>
<evidence type="ECO:0000259" key="9">
    <source>
        <dbReference type="PROSITE" id="PS50110"/>
    </source>
</evidence>
<comment type="catalytic activity">
    <reaction evidence="1">
        <text>ATP + protein L-histidine = ADP + protein N-phospho-L-histidine.</text>
        <dbReference type="EC" id="2.7.13.3"/>
    </reaction>
</comment>
<dbReference type="CDD" id="cd00082">
    <property type="entry name" value="HisKA"/>
    <property type="match status" value="1"/>
</dbReference>
<dbReference type="PROSITE" id="PS50113">
    <property type="entry name" value="PAC"/>
    <property type="match status" value="1"/>
</dbReference>
<comment type="caution">
    <text evidence="12">The sequence shown here is derived from an EMBL/GenBank/DDBJ whole genome shotgun (WGS) entry which is preliminary data.</text>
</comment>
<dbReference type="RefSeq" id="WP_069643557.1">
    <property type="nucleotide sequence ID" value="NZ_MIJE01000031.1"/>
</dbReference>
<dbReference type="OrthoDB" id="9815750at2"/>
<evidence type="ECO:0000256" key="7">
    <source>
        <dbReference type="PROSITE-ProRule" id="PRU00169"/>
    </source>
</evidence>
<reference evidence="12 13" key="1">
    <citation type="submission" date="2016-09" db="EMBL/GenBank/DDBJ databases">
        <title>Draft genome sequence for the type strain of Desulfuribacillus alkaliarsenatis AHT28, an obligately anaerobic, sulfidogenic bacterium isolated from Russian soda lake sediments.</title>
        <authorList>
            <person name="Abin C.A."/>
            <person name="Hollibaugh J.T."/>
        </authorList>
    </citation>
    <scope>NUCLEOTIDE SEQUENCE [LARGE SCALE GENOMIC DNA]</scope>
    <source>
        <strain evidence="12 13">AHT28</strain>
    </source>
</reference>
<dbReference type="InterPro" id="IPR011006">
    <property type="entry name" value="CheY-like_superfamily"/>
</dbReference>
<accession>A0A1E5G0W1</accession>
<dbReference type="InterPro" id="IPR001789">
    <property type="entry name" value="Sig_transdc_resp-reg_receiver"/>
</dbReference>
<evidence type="ECO:0000256" key="1">
    <source>
        <dbReference type="ARBA" id="ARBA00000085"/>
    </source>
</evidence>
<keyword evidence="6" id="KW-0902">Two-component regulatory system</keyword>
<keyword evidence="4" id="KW-0808">Transferase</keyword>
<dbReference type="InterPro" id="IPR005467">
    <property type="entry name" value="His_kinase_dom"/>
</dbReference>